<evidence type="ECO:0000313" key="2">
    <source>
        <dbReference type="Proteomes" id="UP000092574"/>
    </source>
</evidence>
<dbReference type="AlphaFoldDB" id="A0A1C7I4B6"/>
<name>A0A1C7I4B6_9FIRM</name>
<dbReference type="STRING" id="1796616.A4V09_00800"/>
<dbReference type="OrthoDB" id="1845549at2"/>
<dbReference type="RefSeq" id="WP_065540674.1">
    <property type="nucleotide sequence ID" value="NZ_CP015405.2"/>
</dbReference>
<keyword evidence="2" id="KW-1185">Reference proteome</keyword>
<reference evidence="1" key="1">
    <citation type="submission" date="2017-04" db="EMBL/GenBank/DDBJ databases">
        <title>Complete Genome Sequences of Twelve Strains of a Stable Defined Moderately Diverse Mouse Microbiota 2 (sDMDMm2).</title>
        <authorList>
            <person name="Uchimura Y."/>
            <person name="Wyss M."/>
            <person name="Brugiroux S."/>
            <person name="Limenitakis J.P."/>
            <person name="Stecher B."/>
            <person name="McCoy K.D."/>
            <person name="Macpherson A.J."/>
        </authorList>
    </citation>
    <scope>NUCLEOTIDE SEQUENCE</scope>
    <source>
        <strain evidence="1">YL58</strain>
    </source>
</reference>
<accession>A0A1C7I4B6</accession>
<dbReference type="Proteomes" id="UP000092574">
    <property type="component" value="Chromosome"/>
</dbReference>
<dbReference type="KEGG" id="byl:A4V09_00800"/>
<protein>
    <submittedName>
        <fullName evidence="1">Uncharacterized protein</fullName>
    </submittedName>
</protein>
<dbReference type="EMBL" id="CP015405">
    <property type="protein sequence ID" value="ANU74441.1"/>
    <property type="molecule type" value="Genomic_DNA"/>
</dbReference>
<proteinExistence type="predicted"/>
<sequence>MEQFEINGVAVAAPSTYSPVFATTSTEDSDRSQDGVMHNTPMFTIGGYDTTWDYLSWEEIANILNQCIGRGSVLLHYPNPRIPGQWQDGEFYCSNFNMDAQTLEEGFEIWEGLQINFRSVNPE</sequence>
<evidence type="ECO:0000313" key="1">
    <source>
        <dbReference type="EMBL" id="ANU74441.1"/>
    </source>
</evidence>
<gene>
    <name evidence="1" type="ORF">A4V09_00800</name>
</gene>
<organism evidence="1 2">
    <name type="scientific">Blautia pseudococcoides</name>
    <dbReference type="NCBI Taxonomy" id="1796616"/>
    <lineage>
        <taxon>Bacteria</taxon>
        <taxon>Bacillati</taxon>
        <taxon>Bacillota</taxon>
        <taxon>Clostridia</taxon>
        <taxon>Lachnospirales</taxon>
        <taxon>Lachnospiraceae</taxon>
        <taxon>Blautia</taxon>
    </lineage>
</organism>